<evidence type="ECO:0000259" key="10">
    <source>
        <dbReference type="PROSITE" id="PS50868"/>
    </source>
</evidence>
<dbReference type="SUPFAM" id="SSF82199">
    <property type="entry name" value="SET domain"/>
    <property type="match status" value="1"/>
</dbReference>
<dbReference type="Proteomes" id="UP000282613">
    <property type="component" value="Unassembled WGS sequence"/>
</dbReference>
<dbReference type="PROSITE" id="PS50868">
    <property type="entry name" value="POST_SET"/>
    <property type="match status" value="1"/>
</dbReference>
<evidence type="ECO:0000259" key="11">
    <source>
        <dbReference type="PROSITE" id="PS51215"/>
    </source>
</evidence>
<sequence>MIASLEVGNCHLINPAYSYSLLLQTNRAIGPVRIRRCTDLSEVPQCECSPSDPCGPNSGCVNRSLLYECLGSVCVHGKACRNQFFTRRQYPKQIAFYTGKERGWGLKTFVAIQKGDFVNEYVGDLIDEAEANRRLTFLHKNNIHNFYMMQMDSQRIIDAGPKGNLSRFMNHSCCPNLFTQKWTVNGDTRIGLFALRDIAAGEELTFNYNFCSLGQEMKVCFCGAETCVGYLGARPDHSSAPVAASAASASACSTTTTTDSARSVQERSRRSTISQKPKKGSALKKKAPPSPSTPSTATTTAACVTATRNGRSEIKSLLPSTTVKTPTASTVTPTARLRCYRCNKVVSNVQEIQSSPYFTSKTLGNAIGPNRSKRGRRASERYPKALSSAASSTTANIAIICPRVDCRKAYHLSCLSNKALPTDRWMCPWHHCDACGRPSTVFCQRCTTSFCSSHVEGSVAVLPPLIPGGCAQVCPPF</sequence>
<dbReference type="Pfam" id="PF17907">
    <property type="entry name" value="AWS"/>
    <property type="match status" value="1"/>
</dbReference>
<reference evidence="14" key="1">
    <citation type="submission" date="2017-02" db="UniProtKB">
        <authorList>
            <consortium name="WormBaseParasite"/>
        </authorList>
    </citation>
    <scope>IDENTIFICATION</scope>
</reference>
<dbReference type="SMART" id="SM00317">
    <property type="entry name" value="SET"/>
    <property type="match status" value="1"/>
</dbReference>
<keyword evidence="7" id="KW-0539">Nucleus</keyword>
<dbReference type="Gene3D" id="2.170.270.10">
    <property type="entry name" value="SET domain"/>
    <property type="match status" value="1"/>
</dbReference>
<dbReference type="CDD" id="cd19173">
    <property type="entry name" value="SET_NSD"/>
    <property type="match status" value="1"/>
</dbReference>
<name>A0A0R3W8S6_TAEAS</name>
<dbReference type="STRING" id="60517.A0A0R3W8S6"/>
<keyword evidence="5" id="KW-0808">Transferase</keyword>
<keyword evidence="3" id="KW-0158">Chromosome</keyword>
<evidence type="ECO:0000313" key="12">
    <source>
        <dbReference type="EMBL" id="VDK37334.1"/>
    </source>
</evidence>
<keyword evidence="6" id="KW-0949">S-adenosyl-L-methionine</keyword>
<dbReference type="GO" id="GO:0032259">
    <property type="term" value="P:methylation"/>
    <property type="evidence" value="ECO:0007669"/>
    <property type="project" value="UniProtKB-KW"/>
</dbReference>
<keyword evidence="4" id="KW-0489">Methyltransferase</keyword>
<evidence type="ECO:0000256" key="6">
    <source>
        <dbReference type="ARBA" id="ARBA00022691"/>
    </source>
</evidence>
<dbReference type="Pfam" id="PF00856">
    <property type="entry name" value="SET"/>
    <property type="match status" value="1"/>
</dbReference>
<dbReference type="InterPro" id="IPR041306">
    <property type="entry name" value="C5HCH"/>
</dbReference>
<dbReference type="OrthoDB" id="422362at2759"/>
<comment type="subcellular location">
    <subcellularLocation>
        <location evidence="2">Chromosome</location>
    </subcellularLocation>
    <subcellularLocation>
        <location evidence="1">Nucleus</location>
    </subcellularLocation>
</comment>
<reference evidence="12 13" key="2">
    <citation type="submission" date="2018-11" db="EMBL/GenBank/DDBJ databases">
        <authorList>
            <consortium name="Pathogen Informatics"/>
        </authorList>
    </citation>
    <scope>NUCLEOTIDE SEQUENCE [LARGE SCALE GENOMIC DNA]</scope>
</reference>
<proteinExistence type="predicted"/>
<dbReference type="InterPro" id="IPR003616">
    <property type="entry name" value="Post-SET_dom"/>
</dbReference>
<dbReference type="EMBL" id="UYRS01018537">
    <property type="protein sequence ID" value="VDK37334.1"/>
    <property type="molecule type" value="Genomic_DNA"/>
</dbReference>
<protein>
    <submittedName>
        <fullName evidence="14">Histone-lysine N-methyltransferase</fullName>
    </submittedName>
</protein>
<dbReference type="Gene3D" id="3.30.40.10">
    <property type="entry name" value="Zinc/RING finger domain, C3HC4 (zinc finger)"/>
    <property type="match status" value="1"/>
</dbReference>
<evidence type="ECO:0000256" key="2">
    <source>
        <dbReference type="ARBA" id="ARBA00004286"/>
    </source>
</evidence>
<feature type="domain" description="AWS" evidence="11">
    <location>
        <begin position="41"/>
        <end position="89"/>
    </location>
</feature>
<dbReference type="PROSITE" id="PS50280">
    <property type="entry name" value="SET"/>
    <property type="match status" value="1"/>
</dbReference>
<dbReference type="InterPro" id="IPR013083">
    <property type="entry name" value="Znf_RING/FYVE/PHD"/>
</dbReference>
<dbReference type="InterPro" id="IPR001214">
    <property type="entry name" value="SET_dom"/>
</dbReference>
<keyword evidence="13" id="KW-1185">Reference proteome</keyword>
<feature type="domain" description="SET" evidence="9">
    <location>
        <begin position="92"/>
        <end position="209"/>
    </location>
</feature>
<evidence type="ECO:0000313" key="13">
    <source>
        <dbReference type="Proteomes" id="UP000282613"/>
    </source>
</evidence>
<evidence type="ECO:0000256" key="3">
    <source>
        <dbReference type="ARBA" id="ARBA00022454"/>
    </source>
</evidence>
<accession>A0A0R3W8S6</accession>
<dbReference type="InterPro" id="IPR050777">
    <property type="entry name" value="SET2_Histone-Lys_MeTrsfase"/>
</dbReference>
<evidence type="ECO:0000256" key="8">
    <source>
        <dbReference type="SAM" id="MobiDB-lite"/>
    </source>
</evidence>
<dbReference type="GO" id="GO:0140938">
    <property type="term" value="F:histone H3 methyltransferase activity"/>
    <property type="evidence" value="ECO:0007669"/>
    <property type="project" value="UniProtKB-ARBA"/>
</dbReference>
<feature type="domain" description="Post-SET" evidence="10">
    <location>
        <begin position="216"/>
        <end position="232"/>
    </location>
</feature>
<dbReference type="SUPFAM" id="SSF57903">
    <property type="entry name" value="FYVE/PHD zinc finger"/>
    <property type="match status" value="1"/>
</dbReference>
<dbReference type="SMART" id="SM00570">
    <property type="entry name" value="AWS"/>
    <property type="match status" value="1"/>
</dbReference>
<evidence type="ECO:0000256" key="5">
    <source>
        <dbReference type="ARBA" id="ARBA00022679"/>
    </source>
</evidence>
<dbReference type="GO" id="GO:0005634">
    <property type="term" value="C:nucleus"/>
    <property type="evidence" value="ECO:0007669"/>
    <property type="project" value="UniProtKB-SubCell"/>
</dbReference>
<dbReference type="InterPro" id="IPR046341">
    <property type="entry name" value="SET_dom_sf"/>
</dbReference>
<evidence type="ECO:0000313" key="14">
    <source>
        <dbReference type="WBParaSite" id="TASK_0000678901-mRNA-1"/>
    </source>
</evidence>
<evidence type="ECO:0000256" key="7">
    <source>
        <dbReference type="ARBA" id="ARBA00023242"/>
    </source>
</evidence>
<dbReference type="GO" id="GO:0005694">
    <property type="term" value="C:chromosome"/>
    <property type="evidence" value="ECO:0007669"/>
    <property type="project" value="UniProtKB-SubCell"/>
</dbReference>
<dbReference type="PANTHER" id="PTHR22884">
    <property type="entry name" value="SET DOMAIN PROTEINS"/>
    <property type="match status" value="1"/>
</dbReference>
<evidence type="ECO:0000256" key="4">
    <source>
        <dbReference type="ARBA" id="ARBA00022603"/>
    </source>
</evidence>
<evidence type="ECO:0000259" key="9">
    <source>
        <dbReference type="PROSITE" id="PS50280"/>
    </source>
</evidence>
<dbReference type="InterPro" id="IPR011011">
    <property type="entry name" value="Znf_FYVE_PHD"/>
</dbReference>
<dbReference type="GO" id="GO:0016279">
    <property type="term" value="F:protein-lysine N-methyltransferase activity"/>
    <property type="evidence" value="ECO:0007669"/>
    <property type="project" value="UniProtKB-ARBA"/>
</dbReference>
<dbReference type="PROSITE" id="PS51215">
    <property type="entry name" value="AWS"/>
    <property type="match status" value="1"/>
</dbReference>
<feature type="compositionally biased region" description="Basic residues" evidence="8">
    <location>
        <begin position="276"/>
        <end position="287"/>
    </location>
</feature>
<evidence type="ECO:0000256" key="1">
    <source>
        <dbReference type="ARBA" id="ARBA00004123"/>
    </source>
</evidence>
<dbReference type="InterPro" id="IPR006560">
    <property type="entry name" value="AWS_dom"/>
</dbReference>
<dbReference type="Pfam" id="PF17982">
    <property type="entry name" value="C5HCH"/>
    <property type="match status" value="1"/>
</dbReference>
<organism evidence="14">
    <name type="scientific">Taenia asiatica</name>
    <name type="common">Asian tapeworm</name>
    <dbReference type="NCBI Taxonomy" id="60517"/>
    <lineage>
        <taxon>Eukaryota</taxon>
        <taxon>Metazoa</taxon>
        <taxon>Spiralia</taxon>
        <taxon>Lophotrochozoa</taxon>
        <taxon>Platyhelminthes</taxon>
        <taxon>Cestoda</taxon>
        <taxon>Eucestoda</taxon>
        <taxon>Cyclophyllidea</taxon>
        <taxon>Taeniidae</taxon>
        <taxon>Taenia</taxon>
    </lineage>
</organism>
<dbReference type="AlphaFoldDB" id="A0A0R3W8S6"/>
<dbReference type="WBParaSite" id="TASK_0000678901-mRNA-1">
    <property type="protein sequence ID" value="TASK_0000678901-mRNA-1"/>
    <property type="gene ID" value="TASK_0000678901"/>
</dbReference>
<gene>
    <name evidence="12" type="ORF">TASK_LOCUS6790</name>
</gene>
<feature type="region of interest" description="Disordered" evidence="8">
    <location>
        <begin position="256"/>
        <end position="301"/>
    </location>
</feature>